<evidence type="ECO:0000256" key="1">
    <source>
        <dbReference type="ARBA" id="ARBA00000900"/>
    </source>
</evidence>
<dbReference type="InterPro" id="IPR036388">
    <property type="entry name" value="WH-like_DNA-bd_sf"/>
</dbReference>
<evidence type="ECO:0000313" key="21">
    <source>
        <dbReference type="EMBL" id="KDR15789.1"/>
    </source>
</evidence>
<evidence type="ECO:0000256" key="2">
    <source>
        <dbReference type="ARBA" id="ARBA00004123"/>
    </source>
</evidence>
<dbReference type="InParanoid" id="A0A067QZD7"/>
<dbReference type="PROSITE" id="PS50081">
    <property type="entry name" value="ZF_DAG_PE_2"/>
    <property type="match status" value="1"/>
</dbReference>
<keyword evidence="12 19" id="KW-0833">Ubl conjugation pathway</keyword>
<dbReference type="InterPro" id="IPR011513">
    <property type="entry name" value="Nse1"/>
</dbReference>
<reference evidence="21 22" key="1">
    <citation type="journal article" date="2014" name="Nat. Commun.">
        <title>Molecular traces of alternative social organization in a termite genome.</title>
        <authorList>
            <person name="Terrapon N."/>
            <person name="Li C."/>
            <person name="Robertson H.M."/>
            <person name="Ji L."/>
            <person name="Meng X."/>
            <person name="Booth W."/>
            <person name="Chen Z."/>
            <person name="Childers C.P."/>
            <person name="Glastad K.M."/>
            <person name="Gokhale K."/>
            <person name="Gowin J."/>
            <person name="Gronenberg W."/>
            <person name="Hermansen R.A."/>
            <person name="Hu H."/>
            <person name="Hunt B.G."/>
            <person name="Huylmans A.K."/>
            <person name="Khalil S.M."/>
            <person name="Mitchell R.D."/>
            <person name="Munoz-Torres M.C."/>
            <person name="Mustard J.A."/>
            <person name="Pan H."/>
            <person name="Reese J.T."/>
            <person name="Scharf M.E."/>
            <person name="Sun F."/>
            <person name="Vogel H."/>
            <person name="Xiao J."/>
            <person name="Yang W."/>
            <person name="Yang Z."/>
            <person name="Yang Z."/>
            <person name="Zhou J."/>
            <person name="Zhu J."/>
            <person name="Brent C.S."/>
            <person name="Elsik C.G."/>
            <person name="Goodisman M.A."/>
            <person name="Liberles D.A."/>
            <person name="Roe R.M."/>
            <person name="Vargo E.L."/>
            <person name="Vilcinskas A."/>
            <person name="Wang J."/>
            <person name="Bornberg-Bauer E."/>
            <person name="Korb J."/>
            <person name="Zhang G."/>
            <person name="Liebig J."/>
        </authorList>
    </citation>
    <scope>NUCLEOTIDE SEQUENCE [LARGE SCALE GENOMIC DNA]</scope>
    <source>
        <tissue evidence="21">Whole organism</tissue>
    </source>
</reference>
<evidence type="ECO:0000256" key="9">
    <source>
        <dbReference type="ARBA" id="ARBA00022723"/>
    </source>
</evidence>
<dbReference type="Pfam" id="PF07574">
    <property type="entry name" value="SMC_Nse1"/>
    <property type="match status" value="1"/>
</dbReference>
<evidence type="ECO:0000256" key="6">
    <source>
        <dbReference type="ARBA" id="ARBA00019422"/>
    </source>
</evidence>
<comment type="subcellular location">
    <subcellularLocation>
        <location evidence="3">Chromosome</location>
        <location evidence="3">Telomere</location>
    </subcellularLocation>
    <subcellularLocation>
        <location evidence="2 19">Nucleus</location>
    </subcellularLocation>
</comment>
<dbReference type="Gene3D" id="1.10.10.10">
    <property type="entry name" value="Winged helix-like DNA-binding domain superfamily/Winged helix DNA-binding domain"/>
    <property type="match status" value="1"/>
</dbReference>
<dbReference type="Pfam" id="PF08746">
    <property type="entry name" value="zf-RING-like"/>
    <property type="match status" value="1"/>
</dbReference>
<evidence type="ECO:0000256" key="7">
    <source>
        <dbReference type="ARBA" id="ARBA00022454"/>
    </source>
</evidence>
<keyword evidence="10 19" id="KW-0227">DNA damage</keyword>
<keyword evidence="15" id="KW-0779">Telomere</keyword>
<dbReference type="FunCoup" id="A0A067QZD7">
    <property type="interactions" value="1047"/>
</dbReference>
<keyword evidence="9 19" id="KW-0479">Metal-binding</keyword>
<dbReference type="OMA" id="WPGDKFV"/>
<evidence type="ECO:0000256" key="10">
    <source>
        <dbReference type="ARBA" id="ARBA00022763"/>
    </source>
</evidence>
<dbReference type="GO" id="GO:0005634">
    <property type="term" value="C:nucleus"/>
    <property type="evidence" value="ECO:0007669"/>
    <property type="project" value="UniProtKB-SubCell"/>
</dbReference>
<dbReference type="InterPro" id="IPR013083">
    <property type="entry name" value="Znf_RING/FYVE/PHD"/>
</dbReference>
<protein>
    <recommendedName>
        <fullName evidence="6 19">Non-structural maintenance of chromosomes element 1 homolog</fullName>
        <ecNumber evidence="5 19">2.3.2.27</ecNumber>
    </recommendedName>
</protein>
<keyword evidence="7" id="KW-0158">Chromosome</keyword>
<feature type="domain" description="Phorbol-ester/DAG-type" evidence="20">
    <location>
        <begin position="176"/>
        <end position="228"/>
    </location>
</feature>
<evidence type="ECO:0000256" key="16">
    <source>
        <dbReference type="ARBA" id="ARBA00023172"/>
    </source>
</evidence>
<dbReference type="InterPro" id="IPR014857">
    <property type="entry name" value="Nse1_RING_C4HC3-type"/>
</dbReference>
<evidence type="ECO:0000256" key="4">
    <source>
        <dbReference type="ARBA" id="ARBA00010258"/>
    </source>
</evidence>
<dbReference type="STRING" id="136037.A0A067QZD7"/>
<organism evidence="21 22">
    <name type="scientific">Zootermopsis nevadensis</name>
    <name type="common">Dampwood termite</name>
    <dbReference type="NCBI Taxonomy" id="136037"/>
    <lineage>
        <taxon>Eukaryota</taxon>
        <taxon>Metazoa</taxon>
        <taxon>Ecdysozoa</taxon>
        <taxon>Arthropoda</taxon>
        <taxon>Hexapoda</taxon>
        <taxon>Insecta</taxon>
        <taxon>Pterygota</taxon>
        <taxon>Neoptera</taxon>
        <taxon>Polyneoptera</taxon>
        <taxon>Dictyoptera</taxon>
        <taxon>Blattodea</taxon>
        <taxon>Blattoidea</taxon>
        <taxon>Termitoidae</taxon>
        <taxon>Termopsidae</taxon>
        <taxon>Zootermopsis</taxon>
    </lineage>
</organism>
<dbReference type="eggNOG" id="KOG4718">
    <property type="taxonomic scope" value="Eukaryota"/>
</dbReference>
<keyword evidence="22" id="KW-1185">Reference proteome</keyword>
<accession>A0A067QZD7</accession>
<dbReference type="GO" id="GO:0000781">
    <property type="term" value="C:chromosome, telomeric region"/>
    <property type="evidence" value="ECO:0007669"/>
    <property type="project" value="UniProtKB-SubCell"/>
</dbReference>
<evidence type="ECO:0000256" key="17">
    <source>
        <dbReference type="ARBA" id="ARBA00023204"/>
    </source>
</evidence>
<evidence type="ECO:0000313" key="22">
    <source>
        <dbReference type="Proteomes" id="UP000027135"/>
    </source>
</evidence>
<dbReference type="Proteomes" id="UP000027135">
    <property type="component" value="Unassembled WGS sequence"/>
</dbReference>
<dbReference type="PANTHER" id="PTHR20973">
    <property type="entry name" value="NON-SMC ELEMENT 1-RELATED"/>
    <property type="match status" value="1"/>
</dbReference>
<dbReference type="PANTHER" id="PTHR20973:SF0">
    <property type="entry name" value="NON-STRUCTURAL MAINTENANCE OF CHROMOSOMES ELEMENT 1 HOMOLOG"/>
    <property type="match status" value="1"/>
</dbReference>
<keyword evidence="14" id="KW-0832">Ubl conjugation</keyword>
<evidence type="ECO:0000256" key="11">
    <source>
        <dbReference type="ARBA" id="ARBA00022771"/>
    </source>
</evidence>
<comment type="similarity">
    <text evidence="4 19">Belongs to the NSE1 family.</text>
</comment>
<proteinExistence type="inferred from homology"/>
<dbReference type="Gene3D" id="3.90.1150.220">
    <property type="match status" value="1"/>
</dbReference>
<name>A0A067QZD7_ZOONE</name>
<keyword evidence="11 19" id="KW-0863">Zinc-finger</keyword>
<dbReference type="EC" id="2.3.2.27" evidence="5 19"/>
<evidence type="ECO:0000256" key="8">
    <source>
        <dbReference type="ARBA" id="ARBA00022679"/>
    </source>
</evidence>
<evidence type="ECO:0000256" key="19">
    <source>
        <dbReference type="RuleBase" id="RU368018"/>
    </source>
</evidence>
<keyword evidence="17 19" id="KW-0234">DNA repair</keyword>
<evidence type="ECO:0000256" key="3">
    <source>
        <dbReference type="ARBA" id="ARBA00004574"/>
    </source>
</evidence>
<sequence>MSLVPLDYVDTHRRFLQILMRRRMILYDEAFDVFCKIQQSVNEENAANSHHREMEQAVSLINRVIKRFNMEIQCAQDEITSEKCYLFISTVENNITGKYTKYSAVELEFFKKVLFEIVSSENGHVSSTVCLNLNSSLPGNMTKSDIEALIEKFCEDLWLSQKNGKVYLSLLSIVELEPLLTTAYEDSVNICCLCKHLVIQGYRCDKCFALLHLHCARLYTEGANRNTCPACSADQPNILAAVENTSLHTEDDFSTPTSHG</sequence>
<evidence type="ECO:0000256" key="18">
    <source>
        <dbReference type="ARBA" id="ARBA00023242"/>
    </source>
</evidence>
<dbReference type="GO" id="GO:0008270">
    <property type="term" value="F:zinc ion binding"/>
    <property type="evidence" value="ECO:0007669"/>
    <property type="project" value="UniProtKB-KW"/>
</dbReference>
<dbReference type="GO" id="GO:0000724">
    <property type="term" value="P:double-strand break repair via homologous recombination"/>
    <property type="evidence" value="ECO:0007669"/>
    <property type="project" value="TreeGrafter"/>
</dbReference>
<comment type="catalytic activity">
    <reaction evidence="1 19">
        <text>S-ubiquitinyl-[E2 ubiquitin-conjugating enzyme]-L-cysteine + [acceptor protein]-L-lysine = [E2 ubiquitin-conjugating enzyme]-L-cysteine + N(6)-ubiquitinyl-[acceptor protein]-L-lysine.</text>
        <dbReference type="EC" id="2.3.2.27"/>
    </reaction>
</comment>
<dbReference type="EMBL" id="KK852816">
    <property type="protein sequence ID" value="KDR15789.1"/>
    <property type="molecule type" value="Genomic_DNA"/>
</dbReference>
<keyword evidence="18 19" id="KW-0539">Nucleus</keyword>
<evidence type="ECO:0000256" key="13">
    <source>
        <dbReference type="ARBA" id="ARBA00022833"/>
    </source>
</evidence>
<keyword evidence="16 19" id="KW-0233">DNA recombination</keyword>
<dbReference type="GO" id="GO:0061630">
    <property type="term" value="F:ubiquitin protein ligase activity"/>
    <property type="evidence" value="ECO:0007669"/>
    <property type="project" value="UniProtKB-EC"/>
</dbReference>
<dbReference type="Gene3D" id="3.30.40.10">
    <property type="entry name" value="Zinc/RING finger domain, C3HC4 (zinc finger)"/>
    <property type="match status" value="1"/>
</dbReference>
<dbReference type="GO" id="GO:0030915">
    <property type="term" value="C:Smc5-Smc6 complex"/>
    <property type="evidence" value="ECO:0007669"/>
    <property type="project" value="UniProtKB-UniRule"/>
</dbReference>
<evidence type="ECO:0000256" key="12">
    <source>
        <dbReference type="ARBA" id="ARBA00022786"/>
    </source>
</evidence>
<keyword evidence="13 19" id="KW-0862">Zinc</keyword>
<comment type="subunit">
    <text evidence="19">Component of the Smc5-Smc6 complex.</text>
</comment>
<dbReference type="FunFam" id="1.10.10.10:FF:000270">
    <property type="entry name" value="Non-structural maintenance of chromosomes element 1 homolog"/>
    <property type="match status" value="1"/>
</dbReference>
<keyword evidence="8 19" id="KW-0808">Transferase</keyword>
<evidence type="ECO:0000256" key="5">
    <source>
        <dbReference type="ARBA" id="ARBA00012483"/>
    </source>
</evidence>
<dbReference type="OrthoDB" id="8190280at2759"/>
<evidence type="ECO:0000256" key="14">
    <source>
        <dbReference type="ARBA" id="ARBA00022843"/>
    </source>
</evidence>
<gene>
    <name evidence="21" type="ORF">L798_10156</name>
</gene>
<dbReference type="InterPro" id="IPR002219">
    <property type="entry name" value="PKC_DAG/PE"/>
</dbReference>
<evidence type="ECO:0000256" key="15">
    <source>
        <dbReference type="ARBA" id="ARBA00022895"/>
    </source>
</evidence>
<evidence type="ECO:0000259" key="20">
    <source>
        <dbReference type="PROSITE" id="PS50081"/>
    </source>
</evidence>
<dbReference type="AlphaFoldDB" id="A0A067QZD7"/>